<dbReference type="AlphaFoldDB" id="A0A4Z2G5I9"/>
<evidence type="ECO:0000313" key="3">
    <source>
        <dbReference type="Proteomes" id="UP000314294"/>
    </source>
</evidence>
<keyword evidence="3" id="KW-1185">Reference proteome</keyword>
<proteinExistence type="predicted"/>
<evidence type="ECO:0000256" key="1">
    <source>
        <dbReference type="SAM" id="MobiDB-lite"/>
    </source>
</evidence>
<reference evidence="2 3" key="1">
    <citation type="submission" date="2019-03" db="EMBL/GenBank/DDBJ databases">
        <title>First draft genome of Liparis tanakae, snailfish: a comprehensive survey of snailfish specific genes.</title>
        <authorList>
            <person name="Kim W."/>
            <person name="Song I."/>
            <person name="Jeong J.-H."/>
            <person name="Kim D."/>
            <person name="Kim S."/>
            <person name="Ryu S."/>
            <person name="Song J.Y."/>
            <person name="Lee S.K."/>
        </authorList>
    </citation>
    <scope>NUCLEOTIDE SEQUENCE [LARGE SCALE GENOMIC DNA]</scope>
    <source>
        <tissue evidence="2">Muscle</tissue>
    </source>
</reference>
<sequence>MCVCIENISSEYSSLCSVLQVKRPPVTGPSAPSALIRSRVRSVALTPRCPPTKPRAGNKIDDTATGTTESMRGIASTRRRFYCSRTVTTDVELVTTG</sequence>
<organism evidence="2 3">
    <name type="scientific">Liparis tanakae</name>
    <name type="common">Tanaka's snailfish</name>
    <dbReference type="NCBI Taxonomy" id="230148"/>
    <lineage>
        <taxon>Eukaryota</taxon>
        <taxon>Metazoa</taxon>
        <taxon>Chordata</taxon>
        <taxon>Craniata</taxon>
        <taxon>Vertebrata</taxon>
        <taxon>Euteleostomi</taxon>
        <taxon>Actinopterygii</taxon>
        <taxon>Neopterygii</taxon>
        <taxon>Teleostei</taxon>
        <taxon>Neoteleostei</taxon>
        <taxon>Acanthomorphata</taxon>
        <taxon>Eupercaria</taxon>
        <taxon>Perciformes</taxon>
        <taxon>Cottioidei</taxon>
        <taxon>Cottales</taxon>
        <taxon>Liparidae</taxon>
        <taxon>Liparis</taxon>
    </lineage>
</organism>
<accession>A0A4Z2G5I9</accession>
<protein>
    <submittedName>
        <fullName evidence="2">Uncharacterized protein</fullName>
    </submittedName>
</protein>
<evidence type="ECO:0000313" key="2">
    <source>
        <dbReference type="EMBL" id="TNN48828.1"/>
    </source>
</evidence>
<feature type="region of interest" description="Disordered" evidence="1">
    <location>
        <begin position="46"/>
        <end position="71"/>
    </location>
</feature>
<comment type="caution">
    <text evidence="2">The sequence shown here is derived from an EMBL/GenBank/DDBJ whole genome shotgun (WGS) entry which is preliminary data.</text>
</comment>
<name>A0A4Z2G5I9_9TELE</name>
<dbReference type="Proteomes" id="UP000314294">
    <property type="component" value="Unassembled WGS sequence"/>
</dbReference>
<dbReference type="EMBL" id="SRLO01000680">
    <property type="protein sequence ID" value="TNN48828.1"/>
    <property type="molecule type" value="Genomic_DNA"/>
</dbReference>
<gene>
    <name evidence="2" type="ORF">EYF80_040952</name>
</gene>